<evidence type="ECO:0000256" key="2">
    <source>
        <dbReference type="PROSITE-ProRule" id="PRU00168"/>
    </source>
</evidence>
<dbReference type="InterPro" id="IPR001895">
    <property type="entry name" value="RASGEF_cat_dom"/>
</dbReference>
<dbReference type="PANTHER" id="PTHR23113:SF363">
    <property type="entry name" value="PROTEIN SON OF SEVENLESS"/>
    <property type="match status" value="1"/>
</dbReference>
<dbReference type="GO" id="GO:0007265">
    <property type="term" value="P:Ras protein signal transduction"/>
    <property type="evidence" value="ECO:0007669"/>
    <property type="project" value="TreeGrafter"/>
</dbReference>
<dbReference type="GO" id="GO:0005085">
    <property type="term" value="F:guanyl-nucleotide exchange factor activity"/>
    <property type="evidence" value="ECO:0007669"/>
    <property type="project" value="UniProtKB-KW"/>
</dbReference>
<sequence length="160" mass="17018">MAITLALQSPSVDRLKRTWARVAADKQATLADLVDLTSPFHNFRKLRAAMAEATSGVPFIGIYLSDLLINTEVPGTVAVGDLAPGFTDADGEEGARARHYRAVAAALTAVKLAPRSTLPDATVLVDLESALTTLVNWQKFKTMTKAAGPGASSYESSYPR</sequence>
<evidence type="ECO:0000313" key="5">
    <source>
        <dbReference type="Proteomes" id="UP000054350"/>
    </source>
</evidence>
<gene>
    <name evidence="4" type="ORF">AMAG_05716</name>
</gene>
<name>A0A0L0SCP5_ALLM3</name>
<dbReference type="STRING" id="578462.A0A0L0SCP5"/>
<evidence type="ECO:0000256" key="1">
    <source>
        <dbReference type="ARBA" id="ARBA00022658"/>
    </source>
</evidence>
<dbReference type="Pfam" id="PF00617">
    <property type="entry name" value="RasGEF"/>
    <property type="match status" value="1"/>
</dbReference>
<reference evidence="5" key="2">
    <citation type="submission" date="2009-11" db="EMBL/GenBank/DDBJ databases">
        <title>The Genome Sequence of Allomyces macrogynus strain ATCC 38327.</title>
        <authorList>
            <consortium name="The Broad Institute Genome Sequencing Platform"/>
            <person name="Russ C."/>
            <person name="Cuomo C."/>
            <person name="Shea T."/>
            <person name="Young S.K."/>
            <person name="Zeng Q."/>
            <person name="Koehrsen M."/>
            <person name="Haas B."/>
            <person name="Borodovsky M."/>
            <person name="Guigo R."/>
            <person name="Alvarado L."/>
            <person name="Berlin A."/>
            <person name="Borenstein D."/>
            <person name="Chen Z."/>
            <person name="Engels R."/>
            <person name="Freedman E."/>
            <person name="Gellesch M."/>
            <person name="Goldberg J."/>
            <person name="Griggs A."/>
            <person name="Gujja S."/>
            <person name="Heiman D."/>
            <person name="Hepburn T."/>
            <person name="Howarth C."/>
            <person name="Jen D."/>
            <person name="Larson L."/>
            <person name="Lewis B."/>
            <person name="Mehta T."/>
            <person name="Park D."/>
            <person name="Pearson M."/>
            <person name="Roberts A."/>
            <person name="Saif S."/>
            <person name="Shenoy N."/>
            <person name="Sisk P."/>
            <person name="Stolte C."/>
            <person name="Sykes S."/>
            <person name="Walk T."/>
            <person name="White J."/>
            <person name="Yandava C."/>
            <person name="Burger G."/>
            <person name="Gray M.W."/>
            <person name="Holland P.W.H."/>
            <person name="King N."/>
            <person name="Lang F.B.F."/>
            <person name="Roger A.J."/>
            <person name="Ruiz-Trillo I."/>
            <person name="Lander E."/>
            <person name="Nusbaum C."/>
        </authorList>
    </citation>
    <scope>NUCLEOTIDE SEQUENCE [LARGE SCALE GENOMIC DNA]</scope>
    <source>
        <strain evidence="5">ATCC 38327</strain>
    </source>
</reference>
<proteinExistence type="predicted"/>
<evidence type="ECO:0000259" key="3">
    <source>
        <dbReference type="PROSITE" id="PS50009"/>
    </source>
</evidence>
<keyword evidence="1 2" id="KW-0344">Guanine-nucleotide releasing factor</keyword>
<dbReference type="InterPro" id="IPR036964">
    <property type="entry name" value="RASGEF_cat_dom_sf"/>
</dbReference>
<dbReference type="Gene3D" id="1.10.840.10">
    <property type="entry name" value="Ras guanine-nucleotide exchange factors catalytic domain"/>
    <property type="match status" value="1"/>
</dbReference>
<protein>
    <recommendedName>
        <fullName evidence="3">Ras-GEF domain-containing protein</fullName>
    </recommendedName>
</protein>
<dbReference type="AlphaFoldDB" id="A0A0L0SCP5"/>
<feature type="domain" description="Ras-GEF" evidence="3">
    <location>
        <begin position="1"/>
        <end position="150"/>
    </location>
</feature>
<accession>A0A0L0SCP5</accession>
<dbReference type="OrthoDB" id="10254377at2759"/>
<dbReference type="Proteomes" id="UP000054350">
    <property type="component" value="Unassembled WGS sequence"/>
</dbReference>
<dbReference type="InterPro" id="IPR008937">
    <property type="entry name" value="Ras-like_GEF"/>
</dbReference>
<dbReference type="PROSITE" id="PS50009">
    <property type="entry name" value="RASGEF_CAT"/>
    <property type="match status" value="1"/>
</dbReference>
<dbReference type="VEuPathDB" id="FungiDB:AMAG_05716"/>
<reference evidence="4 5" key="1">
    <citation type="submission" date="2009-11" db="EMBL/GenBank/DDBJ databases">
        <title>Annotation of Allomyces macrogynus ATCC 38327.</title>
        <authorList>
            <consortium name="The Broad Institute Genome Sequencing Platform"/>
            <person name="Russ C."/>
            <person name="Cuomo C."/>
            <person name="Burger G."/>
            <person name="Gray M.W."/>
            <person name="Holland P.W.H."/>
            <person name="King N."/>
            <person name="Lang F.B.F."/>
            <person name="Roger A.J."/>
            <person name="Ruiz-Trillo I."/>
            <person name="Young S.K."/>
            <person name="Zeng Q."/>
            <person name="Gargeya S."/>
            <person name="Fitzgerald M."/>
            <person name="Haas B."/>
            <person name="Abouelleil A."/>
            <person name="Alvarado L."/>
            <person name="Arachchi H.M."/>
            <person name="Berlin A."/>
            <person name="Chapman S.B."/>
            <person name="Gearin G."/>
            <person name="Goldberg J."/>
            <person name="Griggs A."/>
            <person name="Gujja S."/>
            <person name="Hansen M."/>
            <person name="Heiman D."/>
            <person name="Howarth C."/>
            <person name="Larimer J."/>
            <person name="Lui A."/>
            <person name="MacDonald P.J.P."/>
            <person name="McCowen C."/>
            <person name="Montmayeur A."/>
            <person name="Murphy C."/>
            <person name="Neiman D."/>
            <person name="Pearson M."/>
            <person name="Priest M."/>
            <person name="Roberts A."/>
            <person name="Saif S."/>
            <person name="Shea T."/>
            <person name="Sisk P."/>
            <person name="Stolte C."/>
            <person name="Sykes S."/>
            <person name="Wortman J."/>
            <person name="Nusbaum C."/>
            <person name="Birren B."/>
        </authorList>
    </citation>
    <scope>NUCLEOTIDE SEQUENCE [LARGE SCALE GENOMIC DNA]</scope>
    <source>
        <strain evidence="4 5">ATCC 38327</strain>
    </source>
</reference>
<keyword evidence="5" id="KW-1185">Reference proteome</keyword>
<evidence type="ECO:0000313" key="4">
    <source>
        <dbReference type="EMBL" id="KNE60318.1"/>
    </source>
</evidence>
<organism evidence="4 5">
    <name type="scientific">Allomyces macrogynus (strain ATCC 38327)</name>
    <name type="common">Allomyces javanicus var. macrogynus</name>
    <dbReference type="NCBI Taxonomy" id="578462"/>
    <lineage>
        <taxon>Eukaryota</taxon>
        <taxon>Fungi</taxon>
        <taxon>Fungi incertae sedis</taxon>
        <taxon>Blastocladiomycota</taxon>
        <taxon>Blastocladiomycetes</taxon>
        <taxon>Blastocladiales</taxon>
        <taxon>Blastocladiaceae</taxon>
        <taxon>Allomyces</taxon>
    </lineage>
</organism>
<dbReference type="PANTHER" id="PTHR23113">
    <property type="entry name" value="GUANINE NUCLEOTIDE EXCHANGE FACTOR"/>
    <property type="match status" value="1"/>
</dbReference>
<dbReference type="EMBL" id="GG745336">
    <property type="protein sequence ID" value="KNE60318.1"/>
    <property type="molecule type" value="Genomic_DNA"/>
</dbReference>
<dbReference type="InterPro" id="IPR023578">
    <property type="entry name" value="Ras_GEF_dom_sf"/>
</dbReference>
<dbReference type="GO" id="GO:0005886">
    <property type="term" value="C:plasma membrane"/>
    <property type="evidence" value="ECO:0007669"/>
    <property type="project" value="TreeGrafter"/>
</dbReference>
<dbReference type="SUPFAM" id="SSF48366">
    <property type="entry name" value="Ras GEF"/>
    <property type="match status" value="1"/>
</dbReference>